<dbReference type="SUPFAM" id="SSF52047">
    <property type="entry name" value="RNI-like"/>
    <property type="match status" value="1"/>
</dbReference>
<proteinExistence type="predicted"/>
<dbReference type="InterPro" id="IPR032675">
    <property type="entry name" value="LRR_dom_sf"/>
</dbReference>
<dbReference type="Gene3D" id="3.80.10.10">
    <property type="entry name" value="Ribonuclease Inhibitor"/>
    <property type="match status" value="1"/>
</dbReference>
<accession>A0A7S1PM08</accession>
<gene>
    <name evidence="1" type="ORF">NDES1114_LOCUS314</name>
</gene>
<evidence type="ECO:0000313" key="1">
    <source>
        <dbReference type="EMBL" id="CAD9088199.1"/>
    </source>
</evidence>
<sequence>MEAYGQACAERKVKPNAALIEQELSNPHLDLRRNYVGTEEGFAAFLSWLKSAEHIQSVDLSDCMLTTDNVKDLCELCLVHPSIAHLTLRSNRLFVESGNHLLRLARFNANMRRIDVRDDGGDGVLSAHANHIPERILRKIDAHLAYNQRIHCTDQVQ</sequence>
<protein>
    <submittedName>
        <fullName evidence="1">Uncharacterized protein</fullName>
    </submittedName>
</protein>
<name>A0A7S1PM08_NEODS</name>
<reference evidence="1" key="1">
    <citation type="submission" date="2021-01" db="EMBL/GenBank/DDBJ databases">
        <authorList>
            <person name="Corre E."/>
            <person name="Pelletier E."/>
            <person name="Niang G."/>
            <person name="Scheremetjew M."/>
            <person name="Finn R."/>
            <person name="Kale V."/>
            <person name="Holt S."/>
            <person name="Cochrane G."/>
            <person name="Meng A."/>
            <person name="Brown T."/>
            <person name="Cohen L."/>
        </authorList>
    </citation>
    <scope>NUCLEOTIDE SEQUENCE</scope>
    <source>
        <strain evidence="1">CCAP 1951/1</strain>
    </source>
</reference>
<organism evidence="1">
    <name type="scientific">Neobodo designis</name>
    <name type="common">Flagellated protozoan</name>
    <name type="synonym">Bodo designis</name>
    <dbReference type="NCBI Taxonomy" id="312471"/>
    <lineage>
        <taxon>Eukaryota</taxon>
        <taxon>Discoba</taxon>
        <taxon>Euglenozoa</taxon>
        <taxon>Kinetoplastea</taxon>
        <taxon>Metakinetoplastina</taxon>
        <taxon>Neobodonida</taxon>
        <taxon>Neobodo</taxon>
    </lineage>
</organism>
<dbReference type="EMBL" id="HBGF01000416">
    <property type="protein sequence ID" value="CAD9088199.1"/>
    <property type="molecule type" value="Transcribed_RNA"/>
</dbReference>
<dbReference type="AlphaFoldDB" id="A0A7S1PM08"/>